<dbReference type="SUPFAM" id="SSF48264">
    <property type="entry name" value="Cytochrome P450"/>
    <property type="match status" value="1"/>
</dbReference>
<evidence type="ECO:0000313" key="9">
    <source>
        <dbReference type="EMBL" id="REC93571.1"/>
    </source>
</evidence>
<gene>
    <name evidence="9" type="ORF">C8D72_2917</name>
</gene>
<evidence type="ECO:0000256" key="8">
    <source>
        <dbReference type="PIRSR" id="PIRSR602401-1"/>
    </source>
</evidence>
<evidence type="ECO:0000313" key="10">
    <source>
        <dbReference type="Proteomes" id="UP000256334"/>
    </source>
</evidence>
<dbReference type="RefSeq" id="WP_115855158.1">
    <property type="nucleotide sequence ID" value="NZ_QRDJ01000009.1"/>
</dbReference>
<keyword evidence="4 8" id="KW-0479">Metal-binding</keyword>
<dbReference type="GO" id="GO:0020037">
    <property type="term" value="F:heme binding"/>
    <property type="evidence" value="ECO:0007669"/>
    <property type="project" value="InterPro"/>
</dbReference>
<keyword evidence="5" id="KW-0560">Oxidoreductase</keyword>
<dbReference type="OrthoDB" id="9764248at2"/>
<dbReference type="InterPro" id="IPR001128">
    <property type="entry name" value="Cyt_P450"/>
</dbReference>
<evidence type="ECO:0000256" key="6">
    <source>
        <dbReference type="ARBA" id="ARBA00023004"/>
    </source>
</evidence>
<dbReference type="EMBL" id="QRDJ01000009">
    <property type="protein sequence ID" value="REC93571.1"/>
    <property type="molecule type" value="Genomic_DNA"/>
</dbReference>
<evidence type="ECO:0000256" key="4">
    <source>
        <dbReference type="ARBA" id="ARBA00022723"/>
    </source>
</evidence>
<evidence type="ECO:0000256" key="2">
    <source>
        <dbReference type="ARBA" id="ARBA00010617"/>
    </source>
</evidence>
<dbReference type="InterPro" id="IPR002401">
    <property type="entry name" value="Cyt_P450_E_grp-I"/>
</dbReference>
<dbReference type="GO" id="GO:0016125">
    <property type="term" value="P:sterol metabolic process"/>
    <property type="evidence" value="ECO:0007669"/>
    <property type="project" value="TreeGrafter"/>
</dbReference>
<keyword evidence="6 8" id="KW-0408">Iron</keyword>
<evidence type="ECO:0000256" key="7">
    <source>
        <dbReference type="ARBA" id="ARBA00023033"/>
    </source>
</evidence>
<name>A0A3D9DSA8_9GAMM</name>
<dbReference type="PANTHER" id="PTHR24286">
    <property type="entry name" value="CYTOCHROME P450 26"/>
    <property type="match status" value="1"/>
</dbReference>
<evidence type="ECO:0000256" key="1">
    <source>
        <dbReference type="ARBA" id="ARBA00001971"/>
    </source>
</evidence>
<accession>A0A3D9DSA8</accession>
<evidence type="ECO:0000256" key="5">
    <source>
        <dbReference type="ARBA" id="ARBA00023002"/>
    </source>
</evidence>
<dbReference type="Proteomes" id="UP000256334">
    <property type="component" value="Unassembled WGS sequence"/>
</dbReference>
<proteinExistence type="inferred from homology"/>
<dbReference type="Gene3D" id="1.10.630.10">
    <property type="entry name" value="Cytochrome P450"/>
    <property type="match status" value="1"/>
</dbReference>
<dbReference type="PRINTS" id="PR00463">
    <property type="entry name" value="EP450I"/>
</dbReference>
<keyword evidence="7" id="KW-0503">Monooxygenase</keyword>
<protein>
    <submittedName>
        <fullName evidence="9">Fatty-acid peroxygenase</fullName>
    </submittedName>
</protein>
<organism evidence="9 10">
    <name type="scientific">Kushneria indalinina DSM 14324</name>
    <dbReference type="NCBI Taxonomy" id="1122140"/>
    <lineage>
        <taxon>Bacteria</taxon>
        <taxon>Pseudomonadati</taxon>
        <taxon>Pseudomonadota</taxon>
        <taxon>Gammaproteobacteria</taxon>
        <taxon>Oceanospirillales</taxon>
        <taxon>Halomonadaceae</taxon>
        <taxon>Kushneria</taxon>
    </lineage>
</organism>
<evidence type="ECO:0000256" key="3">
    <source>
        <dbReference type="ARBA" id="ARBA00022617"/>
    </source>
</evidence>
<comment type="similarity">
    <text evidence="2">Belongs to the cytochrome P450 family.</text>
</comment>
<feature type="binding site" description="axial binding residue" evidence="8">
    <location>
        <position position="363"/>
    </location>
    <ligand>
        <name>heme</name>
        <dbReference type="ChEBI" id="CHEBI:30413"/>
    </ligand>
    <ligandPart>
        <name>Fe</name>
        <dbReference type="ChEBI" id="CHEBI:18248"/>
    </ligandPart>
</feature>
<dbReference type="CDD" id="cd11067">
    <property type="entry name" value="CYP152"/>
    <property type="match status" value="1"/>
</dbReference>
<dbReference type="Pfam" id="PF00067">
    <property type="entry name" value="p450"/>
    <property type="match status" value="1"/>
</dbReference>
<comment type="cofactor">
    <cofactor evidence="1 8">
        <name>heme</name>
        <dbReference type="ChEBI" id="CHEBI:30413"/>
    </cofactor>
</comment>
<keyword evidence="3 8" id="KW-0349">Heme</keyword>
<keyword evidence="10" id="KW-1185">Reference proteome</keyword>
<reference evidence="9 10" key="1">
    <citation type="submission" date="2018-07" db="EMBL/GenBank/DDBJ databases">
        <title>Genomic Encyclopedia of Type Strains, Phase IV (KMG-IV): sequencing the most valuable type-strain genomes for metagenomic binning, comparative biology and taxonomic classification.</title>
        <authorList>
            <person name="Goeker M."/>
        </authorList>
    </citation>
    <scope>NUCLEOTIDE SEQUENCE [LARGE SCALE GENOMIC DNA]</scope>
    <source>
        <strain evidence="9 10">DSM 14324</strain>
    </source>
</reference>
<dbReference type="GO" id="GO:0004497">
    <property type="term" value="F:monooxygenase activity"/>
    <property type="evidence" value="ECO:0007669"/>
    <property type="project" value="UniProtKB-KW"/>
</dbReference>
<dbReference type="GO" id="GO:0005506">
    <property type="term" value="F:iron ion binding"/>
    <property type="evidence" value="ECO:0007669"/>
    <property type="project" value="InterPro"/>
</dbReference>
<sequence>MTDLPAEHRLDSTLDLMGEGYLYIGNRCQTHASPIFRARILFENTLCLRGAEAAKLFYNTETCRRAGAAPMRLQKTLFGVGGVQGLDDEAHRHRKAMFMDLMSPEGIDALVNRVNTEWQRALTRWETMAEVHLFKECQFILCRAVCAWAGVPLPEADLERRTHQLAAMIDGAGAVGPRHWQARRSRDDAENWIGKLVEKVRRTPEDYEESREQSALIRFSLHRDEHGELLPIRVVAVEILNVLRPTLAVSRYMVFIAHALHCWPETRPDVDDDDAIHRFVQEVRRYYPFFPVAAARLRHDVEWQGYTLPGGTRLLLDLYGTNHDPDGWEAPETFDPERFRHREVDAWQLIPQGGGDHHVNHRCPGEWITIRLMEETIRRLDAMHWTVPEQDLAIDLSEIPALPDSGMILREVHPRHE</sequence>
<dbReference type="PANTHER" id="PTHR24286:SF24">
    <property type="entry name" value="LANOSTEROL 14-ALPHA DEMETHYLASE"/>
    <property type="match status" value="1"/>
</dbReference>
<comment type="caution">
    <text evidence="9">The sequence shown here is derived from an EMBL/GenBank/DDBJ whole genome shotgun (WGS) entry which is preliminary data.</text>
</comment>
<dbReference type="GO" id="GO:0016705">
    <property type="term" value="F:oxidoreductase activity, acting on paired donors, with incorporation or reduction of molecular oxygen"/>
    <property type="evidence" value="ECO:0007669"/>
    <property type="project" value="InterPro"/>
</dbReference>
<dbReference type="AlphaFoldDB" id="A0A3D9DSA8"/>
<dbReference type="InterPro" id="IPR036396">
    <property type="entry name" value="Cyt_P450_sf"/>
</dbReference>